<evidence type="ECO:0000313" key="3">
    <source>
        <dbReference type="EMBL" id="KAK7314275.1"/>
    </source>
</evidence>
<accession>A0AAN9KAJ2</accession>
<organism evidence="3 4">
    <name type="scientific">Canavalia gladiata</name>
    <name type="common">Sword bean</name>
    <name type="synonym">Dolichos gladiatus</name>
    <dbReference type="NCBI Taxonomy" id="3824"/>
    <lineage>
        <taxon>Eukaryota</taxon>
        <taxon>Viridiplantae</taxon>
        <taxon>Streptophyta</taxon>
        <taxon>Embryophyta</taxon>
        <taxon>Tracheophyta</taxon>
        <taxon>Spermatophyta</taxon>
        <taxon>Magnoliopsida</taxon>
        <taxon>eudicotyledons</taxon>
        <taxon>Gunneridae</taxon>
        <taxon>Pentapetalae</taxon>
        <taxon>rosids</taxon>
        <taxon>fabids</taxon>
        <taxon>Fabales</taxon>
        <taxon>Fabaceae</taxon>
        <taxon>Papilionoideae</taxon>
        <taxon>50 kb inversion clade</taxon>
        <taxon>NPAAA clade</taxon>
        <taxon>indigoferoid/millettioid clade</taxon>
        <taxon>Phaseoleae</taxon>
        <taxon>Canavalia</taxon>
    </lineage>
</organism>
<keyword evidence="2" id="KW-0472">Membrane</keyword>
<keyword evidence="2" id="KW-1133">Transmembrane helix</keyword>
<protein>
    <submittedName>
        <fullName evidence="3">Uncharacterized protein</fullName>
    </submittedName>
</protein>
<feature type="transmembrane region" description="Helical" evidence="2">
    <location>
        <begin position="207"/>
        <end position="226"/>
    </location>
</feature>
<dbReference type="Proteomes" id="UP001367508">
    <property type="component" value="Unassembled WGS sequence"/>
</dbReference>
<name>A0AAN9KAJ2_CANGL</name>
<feature type="region of interest" description="Disordered" evidence="1">
    <location>
        <begin position="141"/>
        <end position="180"/>
    </location>
</feature>
<feature type="transmembrane region" description="Helical" evidence="2">
    <location>
        <begin position="238"/>
        <end position="256"/>
    </location>
</feature>
<sequence>MEMKKVACAVIFAAASISTIVAHGEDHDTGVPAPAPGPSSNASVLGSFVGSQVYCTLMAAIISRRLRLTSWLLKPSHSSSPSSSSTNSFFNNPKAPIFEPSQTPIHNPFKPTPQTNTKPSHFNLRPFSTFNFTPRFFSTKEFSSSPSSDSDKSGPGPATSPYPSQNPNFKHQEIEGPTVERDVSSLANETREVLETMMKNMYGLSRVVAVLALLQLALGAWITYITKSNPITEVSVQSLLAFAFPFNLAFLLRQSLKPMHFFKKMEEQGRLQILTLTLQVAKQFNALFVKVRGVSFLCVAAIAVGTAYAVLSRGT</sequence>
<feature type="transmembrane region" description="Helical" evidence="2">
    <location>
        <begin position="40"/>
        <end position="62"/>
    </location>
</feature>
<keyword evidence="4" id="KW-1185">Reference proteome</keyword>
<evidence type="ECO:0000313" key="4">
    <source>
        <dbReference type="Proteomes" id="UP001367508"/>
    </source>
</evidence>
<feature type="compositionally biased region" description="Basic and acidic residues" evidence="1">
    <location>
        <begin position="170"/>
        <end position="180"/>
    </location>
</feature>
<gene>
    <name evidence="3" type="ORF">VNO77_39489</name>
</gene>
<reference evidence="3 4" key="1">
    <citation type="submission" date="2024-01" db="EMBL/GenBank/DDBJ databases">
        <title>The genomes of 5 underutilized Papilionoideae crops provide insights into root nodulation and disease resistanc.</title>
        <authorList>
            <person name="Jiang F."/>
        </authorList>
    </citation>
    <scope>NUCLEOTIDE SEQUENCE [LARGE SCALE GENOMIC DNA]</scope>
    <source>
        <strain evidence="3">LVBAO_FW01</strain>
        <tissue evidence="3">Leaves</tissue>
    </source>
</reference>
<dbReference type="PANTHER" id="PTHR37222">
    <property type="entry name" value="OS02G0718000 PROTEIN"/>
    <property type="match status" value="1"/>
</dbReference>
<feature type="compositionally biased region" description="Low complexity" evidence="1">
    <location>
        <begin position="143"/>
        <end position="157"/>
    </location>
</feature>
<evidence type="ECO:0000256" key="1">
    <source>
        <dbReference type="SAM" id="MobiDB-lite"/>
    </source>
</evidence>
<comment type="caution">
    <text evidence="3">The sequence shown here is derived from an EMBL/GenBank/DDBJ whole genome shotgun (WGS) entry which is preliminary data.</text>
</comment>
<dbReference type="PANTHER" id="PTHR37222:SF1">
    <property type="entry name" value="OS02G0718000 PROTEIN"/>
    <property type="match status" value="1"/>
</dbReference>
<feature type="compositionally biased region" description="Low complexity" evidence="1">
    <location>
        <begin position="76"/>
        <end position="93"/>
    </location>
</feature>
<feature type="region of interest" description="Disordered" evidence="1">
    <location>
        <begin position="76"/>
        <end position="120"/>
    </location>
</feature>
<keyword evidence="2" id="KW-0812">Transmembrane</keyword>
<feature type="transmembrane region" description="Helical" evidence="2">
    <location>
        <begin position="291"/>
        <end position="311"/>
    </location>
</feature>
<dbReference type="EMBL" id="JAYMYQ010000009">
    <property type="protein sequence ID" value="KAK7314275.1"/>
    <property type="molecule type" value="Genomic_DNA"/>
</dbReference>
<proteinExistence type="predicted"/>
<dbReference type="AlphaFoldDB" id="A0AAN9KAJ2"/>
<evidence type="ECO:0000256" key="2">
    <source>
        <dbReference type="SAM" id="Phobius"/>
    </source>
</evidence>